<feature type="domain" description="Laminin EGF-like" evidence="23">
    <location>
        <begin position="1624"/>
        <end position="1673"/>
    </location>
</feature>
<feature type="domain" description="Ig-like" evidence="24">
    <location>
        <begin position="829"/>
        <end position="906"/>
    </location>
</feature>
<evidence type="ECO:0000313" key="27">
    <source>
        <dbReference type="Proteomes" id="UP000502823"/>
    </source>
</evidence>
<dbReference type="SMART" id="SM00181">
    <property type="entry name" value="EGF"/>
    <property type="match status" value="6"/>
</dbReference>
<feature type="disulfide bond" evidence="19">
    <location>
        <begin position="43"/>
        <end position="55"/>
    </location>
</feature>
<dbReference type="GO" id="GO:0030154">
    <property type="term" value="P:cell differentiation"/>
    <property type="evidence" value="ECO:0007669"/>
    <property type="project" value="UniProtKB-ARBA"/>
</dbReference>
<dbReference type="SUPFAM" id="SSF57196">
    <property type="entry name" value="EGF/Laminin"/>
    <property type="match status" value="3"/>
</dbReference>
<dbReference type="FunFam" id="2.10.25.10:FF:000090">
    <property type="entry name" value="laminin subunit alpha"/>
    <property type="match status" value="1"/>
</dbReference>
<dbReference type="FunFam" id="4.10.400.10:FF:000062">
    <property type="entry name" value="Terribly reduced optic lobes, isoform AI"/>
    <property type="match status" value="1"/>
</dbReference>
<keyword evidence="15" id="KW-0325">Glycoprotein</keyword>
<dbReference type="Pfam" id="PF00053">
    <property type="entry name" value="EGF_laminin"/>
    <property type="match status" value="5"/>
</dbReference>
<feature type="disulfide bond" evidence="19">
    <location>
        <begin position="329"/>
        <end position="347"/>
    </location>
</feature>
<feature type="domain" description="Ig-like" evidence="24">
    <location>
        <begin position="2444"/>
        <end position="2530"/>
    </location>
</feature>
<dbReference type="SMART" id="SM00409">
    <property type="entry name" value="IG"/>
    <property type="match status" value="8"/>
</dbReference>
<feature type="disulfide bond" evidence="19">
    <location>
        <begin position="177"/>
        <end position="192"/>
    </location>
</feature>
<feature type="compositionally biased region" description="Basic residues" evidence="21">
    <location>
        <begin position="2778"/>
        <end position="2794"/>
    </location>
</feature>
<keyword evidence="27" id="KW-1185">Reference proteome</keyword>
<evidence type="ECO:0000256" key="7">
    <source>
        <dbReference type="ARBA" id="ARBA00022692"/>
    </source>
</evidence>
<evidence type="ECO:0000256" key="13">
    <source>
        <dbReference type="ARBA" id="ARBA00023157"/>
    </source>
</evidence>
<evidence type="ECO:0000256" key="10">
    <source>
        <dbReference type="ARBA" id="ARBA00022869"/>
    </source>
</evidence>
<dbReference type="FunFam" id="2.10.25.10:FF:000106">
    <property type="entry name" value="Heparan sulfate proteoglycan 2"/>
    <property type="match status" value="1"/>
</dbReference>
<dbReference type="FunCoup" id="A0A6L2PHD0">
    <property type="interactions" value="171"/>
</dbReference>
<dbReference type="InterPro" id="IPR002049">
    <property type="entry name" value="LE_dom"/>
</dbReference>
<protein>
    <recommendedName>
        <fullName evidence="28">Basement membrane-specific heparan sulfate proteoglycan core protein</fullName>
    </recommendedName>
</protein>
<dbReference type="FunFam" id="2.60.40.10:FF:000005">
    <property type="entry name" value="Neuronal cell adhesion molecule"/>
    <property type="match status" value="1"/>
</dbReference>
<feature type="disulfide bond" evidence="19">
    <location>
        <begin position="475"/>
        <end position="487"/>
    </location>
</feature>
<feature type="disulfide bond" evidence="19">
    <location>
        <begin position="285"/>
        <end position="303"/>
    </location>
</feature>
<feature type="disulfide bond" evidence="19">
    <location>
        <begin position="80"/>
        <end position="92"/>
    </location>
</feature>
<feature type="domain" description="Ig-like" evidence="24">
    <location>
        <begin position="2355"/>
        <end position="2437"/>
    </location>
</feature>
<dbReference type="PROSITE" id="PS01248">
    <property type="entry name" value="EGF_LAM_1"/>
    <property type="match status" value="3"/>
</dbReference>
<dbReference type="GO" id="GO:0043235">
    <property type="term" value="C:receptor complex"/>
    <property type="evidence" value="ECO:0007669"/>
    <property type="project" value="TreeGrafter"/>
</dbReference>
<dbReference type="PANTHER" id="PTHR22722:SF12">
    <property type="entry name" value="EGF-LIKE DOMAIN-CONTAINING PROTEIN"/>
    <property type="match status" value="1"/>
</dbReference>
<name>A0A6L2PHD0_COPFO</name>
<keyword evidence="13 18" id="KW-1015">Disulfide bond</keyword>
<keyword evidence="7" id="KW-0812">Transmembrane</keyword>
<dbReference type="InterPro" id="IPR036055">
    <property type="entry name" value="LDL_receptor-like_sf"/>
</dbReference>
<feature type="disulfide bond" evidence="19">
    <location>
        <begin position="99"/>
        <end position="114"/>
    </location>
</feature>
<feature type="disulfide bond" evidence="19">
    <location>
        <begin position="50"/>
        <end position="68"/>
    </location>
</feature>
<accession>A0A6L2PHD0</accession>
<dbReference type="InterPro" id="IPR013783">
    <property type="entry name" value="Ig-like_fold"/>
</dbReference>
<keyword evidence="14" id="KW-0675">Receptor</keyword>
<evidence type="ECO:0000259" key="22">
    <source>
        <dbReference type="PROSITE" id="PS50026"/>
    </source>
</evidence>
<feature type="domain" description="Ig-like" evidence="24">
    <location>
        <begin position="2167"/>
        <end position="2252"/>
    </location>
</feature>
<dbReference type="SMART" id="SM00180">
    <property type="entry name" value="EGF_Lam"/>
    <property type="match status" value="6"/>
</dbReference>
<keyword evidence="5" id="KW-0964">Secreted</keyword>
<evidence type="ECO:0000256" key="19">
    <source>
        <dbReference type="PROSITE-ProRule" id="PRU00124"/>
    </source>
</evidence>
<feature type="disulfide bond" evidence="19">
    <location>
        <begin position="255"/>
        <end position="270"/>
    </location>
</feature>
<evidence type="ECO:0000259" key="25">
    <source>
        <dbReference type="PROSITE" id="PS51115"/>
    </source>
</evidence>
<evidence type="ECO:0000256" key="11">
    <source>
        <dbReference type="ARBA" id="ARBA00022989"/>
    </source>
</evidence>
<evidence type="ECO:0000256" key="9">
    <source>
        <dbReference type="ARBA" id="ARBA00022737"/>
    </source>
</evidence>
<dbReference type="InterPro" id="IPR003599">
    <property type="entry name" value="Ig_sub"/>
</dbReference>
<dbReference type="SUPFAM" id="SSF57424">
    <property type="entry name" value="LDL receptor-like module"/>
    <property type="match status" value="18"/>
</dbReference>
<dbReference type="InterPro" id="IPR023415">
    <property type="entry name" value="LDLR_class-A_CS"/>
</dbReference>
<evidence type="ECO:0000256" key="15">
    <source>
        <dbReference type="ARBA" id="ARBA00023180"/>
    </source>
</evidence>
<feature type="compositionally biased region" description="Basic and acidic residues" evidence="21">
    <location>
        <begin position="2638"/>
        <end position="2650"/>
    </location>
</feature>
<dbReference type="Pfam" id="PF13927">
    <property type="entry name" value="Ig_3"/>
    <property type="match status" value="7"/>
</dbReference>
<feature type="domain" description="Ig-like" evidence="24">
    <location>
        <begin position="2069"/>
        <end position="2158"/>
    </location>
</feature>
<feature type="disulfide bond" evidence="19">
    <location>
        <begin position="322"/>
        <end position="334"/>
    </location>
</feature>
<dbReference type="OrthoDB" id="10055367at2759"/>
<dbReference type="Pfam" id="PF24973">
    <property type="entry name" value="EGF_LMN_ATRN"/>
    <property type="match status" value="1"/>
</dbReference>
<dbReference type="PRINTS" id="PR00261">
    <property type="entry name" value="LDLRECEPTOR"/>
</dbReference>
<evidence type="ECO:0000256" key="6">
    <source>
        <dbReference type="ARBA" id="ARBA00022530"/>
    </source>
</evidence>
<feature type="disulfide bond" evidence="19">
    <location>
        <begin position="297"/>
        <end position="312"/>
    </location>
</feature>
<dbReference type="GO" id="GO:0098609">
    <property type="term" value="P:cell-cell adhesion"/>
    <property type="evidence" value="ECO:0007669"/>
    <property type="project" value="UniProtKB-ARBA"/>
</dbReference>
<keyword evidence="12" id="KW-0472">Membrane</keyword>
<dbReference type="InterPro" id="IPR056863">
    <property type="entry name" value="LMN_ATRN_NET-like_EGF"/>
</dbReference>
<feature type="region of interest" description="Disordered" evidence="21">
    <location>
        <begin position="2762"/>
        <end position="2803"/>
    </location>
</feature>
<feature type="disulfide bond" evidence="19">
    <location>
        <begin position="416"/>
        <end position="431"/>
    </location>
</feature>
<feature type="disulfide bond" evidence="19">
    <location>
        <begin position="574"/>
        <end position="592"/>
    </location>
</feature>
<keyword evidence="17" id="KW-0393">Immunoglobulin domain</keyword>
<feature type="disulfide bond" evidence="19">
    <location>
        <begin position="366"/>
        <end position="384"/>
    </location>
</feature>
<feature type="disulfide bond" evidence="19">
    <location>
        <begin position="397"/>
        <end position="409"/>
    </location>
</feature>
<dbReference type="InterPro" id="IPR000742">
    <property type="entry name" value="EGF"/>
</dbReference>
<dbReference type="PROSITE" id="PS50027">
    <property type="entry name" value="EGF_LAM_2"/>
    <property type="match status" value="3"/>
</dbReference>
<feature type="disulfide bond" evidence="19">
    <location>
        <begin position="567"/>
        <end position="579"/>
    </location>
</feature>
<evidence type="ECO:0000313" key="26">
    <source>
        <dbReference type="EMBL" id="GFG31973.1"/>
    </source>
</evidence>
<feature type="disulfide bond" evidence="19">
    <location>
        <begin position="8"/>
        <end position="26"/>
    </location>
</feature>
<feature type="domain" description="Laminin IV type A" evidence="25">
    <location>
        <begin position="966"/>
        <end position="1165"/>
    </location>
</feature>
<dbReference type="EMBL" id="BLKM01007944">
    <property type="protein sequence ID" value="GFG31973.1"/>
    <property type="molecule type" value="Genomic_DNA"/>
</dbReference>
<evidence type="ECO:0000256" key="8">
    <source>
        <dbReference type="ARBA" id="ARBA00022729"/>
    </source>
</evidence>
<dbReference type="GO" id="GO:0048513">
    <property type="term" value="P:animal organ development"/>
    <property type="evidence" value="ECO:0007669"/>
    <property type="project" value="UniProtKB-ARBA"/>
</dbReference>
<keyword evidence="9" id="KW-0677">Repeat</keyword>
<dbReference type="InterPro" id="IPR036179">
    <property type="entry name" value="Ig-like_dom_sf"/>
</dbReference>
<dbReference type="PROSITE" id="PS01186">
    <property type="entry name" value="EGF_2"/>
    <property type="match status" value="1"/>
</dbReference>
<dbReference type="InterPro" id="IPR007110">
    <property type="entry name" value="Ig-like_dom"/>
</dbReference>
<evidence type="ECO:0000256" key="17">
    <source>
        <dbReference type="ARBA" id="ARBA00023319"/>
    </source>
</evidence>
<keyword evidence="4" id="KW-1003">Cell membrane</keyword>
<feature type="domain" description="Laminin EGF-like" evidence="23">
    <location>
        <begin position="1568"/>
        <end position="1617"/>
    </location>
</feature>
<dbReference type="FunFam" id="4.10.400.10:FF:000044">
    <property type="entry name" value="Basement membrane-specific heparan sulfate proteoglycan core protein"/>
    <property type="match status" value="1"/>
</dbReference>
<feature type="disulfide bond" evidence="19">
    <location>
        <begin position="749"/>
        <end position="761"/>
    </location>
</feature>
<comment type="caution">
    <text evidence="18">Lacks conserved residue(s) required for the propagation of feature annotation.</text>
</comment>
<feature type="disulfide bond" evidence="19">
    <location>
        <begin position="546"/>
        <end position="561"/>
    </location>
</feature>
<feature type="disulfide bond" evidence="19">
    <location>
        <begin position="165"/>
        <end position="183"/>
    </location>
</feature>
<feature type="disulfide bond" evidence="19">
    <location>
        <begin position="404"/>
        <end position="422"/>
    </location>
</feature>
<feature type="disulfide bond" evidence="19">
    <location>
        <begin position="341"/>
        <end position="356"/>
    </location>
</feature>
<dbReference type="PROSITE" id="PS50835">
    <property type="entry name" value="IG_LIKE"/>
    <property type="match status" value="8"/>
</dbReference>
<feature type="disulfide bond" evidence="19">
    <location>
        <begin position="717"/>
        <end position="735"/>
    </location>
</feature>
<feature type="disulfide bond" evidence="19">
    <location>
        <begin position="710"/>
        <end position="722"/>
    </location>
</feature>
<dbReference type="Gene3D" id="4.10.400.10">
    <property type="entry name" value="Low-density Lipoprotein Receptor"/>
    <property type="match status" value="18"/>
</dbReference>
<sequence>CQPDEWQCDYGTCIDRRLRCNGRQDCPRDNSDERNCLSFPGNCSQWQFTCGDGACIDGRLRCNSYVNCPNDESDEKFCPCKEDEFTCANKYCIPKKNRCDGLHNCQDGSDELNCRECGVDEFQCRDRTCISLAKRCDGHPYDCPDGSDEENCLGLTACREDQFRCNDGVCLNINQRCNFIQECVTGEDEKGCTRCTPAEFRCKDGSCVDLSAHCNGHRDCSDGSDEDDCGALVAPCPASDFTCLDGSCVPLARRCDGKNDCPNGADERNCGTEPGPTCEPGKFRCDDGTCIEESYRCDDVTDCRDGSDERNCGSPTDSSVTCAPGDIVCGDGSCVDIRQRCDRIFDCVDGTDERDCGLCSAAEFRCEDGQCIPEEKRCDTRTDCRDGSDELDCTPRCSSSEFECRDQTCIPLTRRCDGTADCSDRSDEFDCPTPTPKTCAPFEFTCQDGSCIDSRRVCDRRTDCRDGSDEANCGCSSSEFQCGSGECISLSSRCNRRVECHDASDEEGCPTIRPTPPTTLRPQVTCPPGQSPCRTAGQCVPSSAICDGRFDCQDFSDETNCEEEKACSSAEFRCENGPCIARRKRCDGKIDCPLDPSDELDCSPFPSGLNLKTYPEDQVIEESREVVFQCRDEGPLRARVRWLRGNGLPLPPGSRDINGRLEMPDIQVEHSGTYICEAVGVPSGTPRAQVSVHLIVEPSKPQPTRPPTACKLHEATCSNGECISKQAVCDGKFDCADGSDELRCNPHGCEPNEFRCDNRKCVLKTWRCDSDDDCGDGSDETSCATNPPGSPCRYHQFQCRSRNQCIPRSFHCDMESDCLDGSDEVGCSPVYIQTPPPPMVLANIGDVFTITCTAVGVPTPEVVWRLNWGHLPSKCTVTSVGGFGTLTCPDIQESDQGAYSCEAINNRGSVFAVPDSILVVKKQSSVCRPGYFNSEARSPAECISCFCFGVTTDCQSADLFTYQLPPPFDQYKLVGVNVNPATGSVEILSESPYRSLPTIRPIERSGFHVTERLADNIYPYFAMPENYHGNQLKSYGGYLKYTVRHEGQGNPISAPDVILSGNGYTLVHTGRPPVAGRNNDYSVRFFYGEWYKRGSARPGGDIPGEPTDTLATREEIMMALGNVDNLLIRAQYDDGPILNTLISNINMDSAGVRNTGQGKSVYVEECRCPAGYTGLSCELCAPGYNRHQSGPWLGLCSKDREPCRPGTYGDPPRIPCETCPCPLTNPGNQFGRTCFLDTDGQVTCDCPQGYVGRRCEQCAAGYQGNPFIPGDTCTQGYCDAAGSLSPALDPATGRCACKDYTTGRTCNQCKPNTFHLDARNQFGCIQCFCSGVTGECRSSSWYRQQVSVPVFTRSTQDFKLVEALRPKQAITEGVRVDSNTRELVFQDFARNSPGVYYWLLPPQFLGDKVTSYGGYLNYTVRYVPTPGGQSSRNNAPDVELISSNDIQLLYFGREQIEPNRPQSISVPILEQYWQRLDGQSTNREHLIMALADVEAILIKATYTTNTREAALIQVSLDTAEERNTGQARALEVEQCQCPVGHRGLSCEDCDVGYTRSEGGLYLGNCEPCNCHGHSNECDPETGICINCAHHTTGDQCDICEEGYIGDATQGTRSDCQSNRPLPQCKCDSRGSIRADCPDGDQCLCKTNVEGRNCDHCRPGTFSLSEKHIEGCLECFCSGVTDTCQQANLYKTQIPMQVVDSAHGFTLTDRNRNEVIREGLTVNERSNEIGYEFPAPRSQSLFWSLPPAFTGNRITSYGGNLTVSQLYRTWPGAAPSSDTDVIIYGSGISVYWTNVDEIIPDRIVTFSVPLVESAWRRLDQVAGQRVASRADLLTVLSDVEAILVRGSHSQQTRSTYISDVSLDTAVPQYTEQGLVTEVENCHCPPGYRGTSCELCSAGYYRDFSDRSSSVLGACTKCPCNGKEESCSISYDGRVTCRCLPGYTGRYCDSVGLEMRLYPNLVSQPVGSEIDFTCSYNSKEEMTIEFEEVPSVVVQHVGSEHGGHVGHTVRKYDWGAESLYHLRIHSSHRAVTCTVYSKEGIAMGTLKAMIHHPDGGVTTAYPPTQSPPARPTITISVSEPTIQIVDVGSTVRYRCSGRSILEIPVTLQWSKEGGDLPRDRAFDDTQGLLVITDVHVSDSGIYICSASDGRSVVTERVELVVGGATQTAPQVTILPRYLEVQEGSPVEFHCEATGNPAPTLQWNIGGNKQLNPEAVFVNGIFRIPAARKSDESDYECIATNPVGSDMKRTVLYVTEGIPAGSNIKLTVEPPEYSGPGGETIRLSCLVGEDRGSYIIRWSRANGRDLPPSAVQSDGVLTIFNASPADSDVYVCTATLRSTGAVSEVQARVTIVSNRPPPTVRIEPETQTISQGTIGELRCTATGDPTPTVRWSKLNEQFGNNVQAVGPILRIINALVRDRGVYICTAENTAGSAVASAVVEVERREPPAVELYPEATQTVIAGGSVLLQCRVTAGIPLPRVTWTRVDGRPLSSAIEELPGGVLRFTQVTQAEAGNYICHADSSAGSTTAVATLVVHSMPRITVSPSTDVQVVVGQRVKLECRATGEPQPTVEWSKHRTGFAFYNTEPVTSALPQTAVYEITHVTKADEGSYSCLARNAAGTTEERLHLTVEENEVTGGQFPHRGDITGEHDGRSEPPYSGSNVYPTYSPGRNESGDVLPHDEFRVPVDGRAEMRCRVRGECGLLNDEQNHLGHAASQIDTSLFAAPLDWSHLPTCQILMMSKWNNVFDLVLGCVWVGSKVRERKQRPEPRLQITALYEKERKKERKKEKEKKKKRNSHQHGALVYRQ</sequence>
<feature type="disulfide bond" evidence="19">
    <location>
        <begin position="482"/>
        <end position="500"/>
    </location>
</feature>
<feature type="domain" description="Ig-like" evidence="24">
    <location>
        <begin position="2535"/>
        <end position="2625"/>
    </location>
</feature>
<feature type="region of interest" description="Disordered" evidence="21">
    <location>
        <begin position="2632"/>
        <end position="2656"/>
    </location>
</feature>
<evidence type="ECO:0000256" key="2">
    <source>
        <dbReference type="ARBA" id="ARBA00004236"/>
    </source>
</evidence>
<feature type="disulfide bond" evidence="19">
    <location>
        <begin position="494"/>
        <end position="509"/>
    </location>
</feature>
<comment type="caution">
    <text evidence="26">The sequence shown here is derived from an EMBL/GenBank/DDBJ whole genome shotgun (WGS) entry which is preliminary data.</text>
</comment>
<evidence type="ECO:0000256" key="12">
    <source>
        <dbReference type="ARBA" id="ARBA00023136"/>
    </source>
</evidence>
<feature type="disulfide bond" evidence="19">
    <location>
        <begin position="158"/>
        <end position="170"/>
    </location>
</feature>
<feature type="disulfide bond" evidence="19">
    <location>
        <begin position="195"/>
        <end position="207"/>
    </location>
</feature>
<keyword evidence="18" id="KW-0245">EGF-like domain</keyword>
<dbReference type="GO" id="GO:0006898">
    <property type="term" value="P:receptor-mediated endocytosis"/>
    <property type="evidence" value="ECO:0007669"/>
    <property type="project" value="TreeGrafter"/>
</dbReference>
<dbReference type="SMART" id="SM00281">
    <property type="entry name" value="LamB"/>
    <property type="match status" value="3"/>
</dbReference>
<feature type="disulfide bond" evidence="19">
    <location>
        <begin position="243"/>
        <end position="261"/>
    </location>
</feature>
<dbReference type="SUPFAM" id="SSF48726">
    <property type="entry name" value="Immunoglobulin"/>
    <property type="match status" value="8"/>
</dbReference>
<keyword evidence="10" id="KW-0084">Basement membrane</keyword>
<reference evidence="27" key="1">
    <citation type="submission" date="2020-01" db="EMBL/GenBank/DDBJ databases">
        <title>Draft genome sequence of the Termite Coptotermes fromosanus.</title>
        <authorList>
            <person name="Itakura S."/>
            <person name="Yosikawa Y."/>
            <person name="Umezawa K."/>
        </authorList>
    </citation>
    <scope>NUCLEOTIDE SEQUENCE [LARGE SCALE GENOMIC DNA]</scope>
</reference>
<dbReference type="Proteomes" id="UP000502823">
    <property type="component" value="Unassembled WGS sequence"/>
</dbReference>
<gene>
    <name evidence="26" type="ORF">Cfor_12733</name>
</gene>
<feature type="disulfide bond" evidence="19">
    <location>
        <begin position="202"/>
        <end position="220"/>
    </location>
</feature>
<dbReference type="PROSITE" id="PS01209">
    <property type="entry name" value="LDLRA_1"/>
    <property type="match status" value="8"/>
</dbReference>
<dbReference type="Gene3D" id="2.60.40.10">
    <property type="entry name" value="Immunoglobulins"/>
    <property type="match status" value="8"/>
</dbReference>
<dbReference type="CDD" id="cd00055">
    <property type="entry name" value="EGF_Lam"/>
    <property type="match status" value="4"/>
</dbReference>
<evidence type="ECO:0000259" key="24">
    <source>
        <dbReference type="PROSITE" id="PS50835"/>
    </source>
</evidence>
<dbReference type="GO" id="GO:0048731">
    <property type="term" value="P:system development"/>
    <property type="evidence" value="ECO:0007669"/>
    <property type="project" value="UniProtKB-ARBA"/>
</dbReference>
<feature type="disulfide bond" evidence="19">
    <location>
        <begin position="359"/>
        <end position="371"/>
    </location>
</feature>
<dbReference type="InterPro" id="IPR051221">
    <property type="entry name" value="LDLR-related"/>
</dbReference>
<keyword evidence="16 20" id="KW-0424">Laminin EGF-like domain</keyword>
<feature type="disulfide bond" evidence="19">
    <location>
        <begin position="768"/>
        <end position="783"/>
    </location>
</feature>
<feature type="disulfide bond" evidence="19">
    <location>
        <begin position="439"/>
        <end position="451"/>
    </location>
</feature>
<feature type="disulfide bond" evidence="19">
    <location>
        <begin position="458"/>
        <end position="473"/>
    </location>
</feature>
<dbReference type="Pfam" id="PF00057">
    <property type="entry name" value="Ldl_recept_a"/>
    <property type="match status" value="17"/>
</dbReference>
<evidence type="ECO:0000259" key="23">
    <source>
        <dbReference type="PROSITE" id="PS50027"/>
    </source>
</evidence>
<evidence type="ECO:0000256" key="18">
    <source>
        <dbReference type="PROSITE-ProRule" id="PRU00076"/>
    </source>
</evidence>
<feature type="disulfide bond" evidence="19">
    <location>
        <begin position="378"/>
        <end position="393"/>
    </location>
</feature>
<feature type="disulfide bond" evidence="19">
    <location>
        <begin position="236"/>
        <end position="248"/>
    </location>
</feature>
<evidence type="ECO:0000256" key="5">
    <source>
        <dbReference type="ARBA" id="ARBA00022525"/>
    </source>
</evidence>
<dbReference type="GO" id="GO:0016324">
    <property type="term" value="C:apical plasma membrane"/>
    <property type="evidence" value="ECO:0007669"/>
    <property type="project" value="TreeGrafter"/>
</dbReference>
<feature type="disulfide bond" evidence="18">
    <location>
        <begin position="1297"/>
        <end position="1306"/>
    </location>
</feature>
<evidence type="ECO:0000256" key="14">
    <source>
        <dbReference type="ARBA" id="ARBA00023170"/>
    </source>
</evidence>
<feature type="disulfide bond" evidence="20">
    <location>
        <begin position="1624"/>
        <end position="1636"/>
    </location>
</feature>
<dbReference type="PANTHER" id="PTHR22722">
    <property type="entry name" value="LOW-DENSITY LIPOPROTEIN RECEPTOR-RELATED PROTEIN 2-RELATED"/>
    <property type="match status" value="1"/>
</dbReference>
<feature type="disulfide bond" evidence="18">
    <location>
        <begin position="1278"/>
        <end position="1295"/>
    </location>
</feature>
<feature type="disulfide bond" evidence="19">
    <location>
        <begin position="278"/>
        <end position="290"/>
    </location>
</feature>
<organism evidence="26 27">
    <name type="scientific">Coptotermes formosanus</name>
    <name type="common">Formosan subterranean termite</name>
    <dbReference type="NCBI Taxonomy" id="36987"/>
    <lineage>
        <taxon>Eukaryota</taxon>
        <taxon>Metazoa</taxon>
        <taxon>Ecdysozoa</taxon>
        <taxon>Arthropoda</taxon>
        <taxon>Hexapoda</taxon>
        <taxon>Insecta</taxon>
        <taxon>Pterygota</taxon>
        <taxon>Neoptera</taxon>
        <taxon>Polyneoptera</taxon>
        <taxon>Dictyoptera</taxon>
        <taxon>Blattodea</taxon>
        <taxon>Blattoidea</taxon>
        <taxon>Termitoidae</taxon>
        <taxon>Rhinotermitidae</taxon>
        <taxon>Coptotermes</taxon>
    </lineage>
</organism>
<feature type="disulfide bond" evidence="19">
    <location>
        <begin position="87"/>
        <end position="105"/>
    </location>
</feature>
<dbReference type="CDD" id="cd00112">
    <property type="entry name" value="LDLa"/>
    <property type="match status" value="17"/>
</dbReference>
<feature type="disulfide bond" evidence="19">
    <location>
        <begin position="214"/>
        <end position="229"/>
    </location>
</feature>
<dbReference type="PROSITE" id="PS00022">
    <property type="entry name" value="EGF_1"/>
    <property type="match status" value="3"/>
</dbReference>
<dbReference type="GO" id="GO:0005604">
    <property type="term" value="C:basement membrane"/>
    <property type="evidence" value="ECO:0007669"/>
    <property type="project" value="UniProtKB-SubCell"/>
</dbReference>
<evidence type="ECO:0000256" key="16">
    <source>
        <dbReference type="ARBA" id="ARBA00023292"/>
    </source>
</evidence>
<dbReference type="SMART" id="SM00192">
    <property type="entry name" value="LDLa"/>
    <property type="match status" value="18"/>
</dbReference>
<dbReference type="FunFam" id="4.10.400.10:FF:000034">
    <property type="entry name" value="Low-density lipoprotein receptor-related protein 2"/>
    <property type="match status" value="2"/>
</dbReference>
<feature type="domain" description="Laminin EGF-like" evidence="23">
    <location>
        <begin position="1244"/>
        <end position="1326"/>
    </location>
</feature>
<feature type="domain" description="Ig-like" evidence="24">
    <location>
        <begin position="2256"/>
        <end position="2347"/>
    </location>
</feature>
<evidence type="ECO:0000256" key="3">
    <source>
        <dbReference type="ARBA" id="ARBA00004302"/>
    </source>
</evidence>
<feature type="disulfide bond" evidence="19">
    <location>
        <begin position="812"/>
        <end position="827"/>
    </location>
</feature>
<feature type="disulfide bond" evidence="19">
    <location>
        <begin position="729"/>
        <end position="744"/>
    </location>
</feature>
<evidence type="ECO:0000256" key="1">
    <source>
        <dbReference type="ARBA" id="ARBA00004167"/>
    </source>
</evidence>
<feature type="disulfide bond" evidence="19">
    <location>
        <begin position="756"/>
        <end position="774"/>
    </location>
</feature>
<dbReference type="InterPro" id="IPR003598">
    <property type="entry name" value="Ig_sub2"/>
</dbReference>
<keyword evidence="11" id="KW-1133">Transmembrane helix</keyword>
<feature type="disulfide bond" evidence="20">
    <location>
        <begin position="1644"/>
        <end position="1653"/>
    </location>
</feature>
<evidence type="ECO:0000256" key="21">
    <source>
        <dbReference type="SAM" id="MobiDB-lite"/>
    </source>
</evidence>
<feature type="domain" description="Laminin IV type A" evidence="25">
    <location>
        <begin position="1699"/>
        <end position="1879"/>
    </location>
</feature>
<feature type="disulfide bond" evidence="19">
    <location>
        <begin position="1"/>
        <end position="13"/>
    </location>
</feature>
<feature type="domain" description="Laminin IV type A" evidence="25">
    <location>
        <begin position="1353"/>
        <end position="1534"/>
    </location>
</feature>
<feature type="domain" description="Ig-like" evidence="24">
    <location>
        <begin position="606"/>
        <end position="691"/>
    </location>
</feature>
<dbReference type="SMART" id="SM00408">
    <property type="entry name" value="IGc2"/>
    <property type="match status" value="8"/>
</dbReference>
<evidence type="ECO:0000256" key="20">
    <source>
        <dbReference type="PROSITE-ProRule" id="PRU00460"/>
    </source>
</evidence>
<dbReference type="GO" id="GO:0042562">
    <property type="term" value="F:hormone binding"/>
    <property type="evidence" value="ECO:0007669"/>
    <property type="project" value="TreeGrafter"/>
</dbReference>
<proteinExistence type="predicted"/>
<dbReference type="Gene3D" id="2.10.25.10">
    <property type="entry name" value="Laminin"/>
    <property type="match status" value="4"/>
</dbReference>
<dbReference type="FunFam" id="4.10.400.10:FF:000065">
    <property type="entry name" value="Transmembrane protease serine 7"/>
    <property type="match status" value="1"/>
</dbReference>
<comment type="subcellular location">
    <subcellularLocation>
        <location evidence="2">Cell membrane</location>
    </subcellularLocation>
    <subcellularLocation>
        <location evidence="1">Membrane</location>
        <topology evidence="1">Single-pass membrane protein</topology>
    </subcellularLocation>
    <subcellularLocation>
        <location evidence="3">Secreted</location>
        <location evidence="3">Extracellular space</location>
        <location evidence="3">Extracellular matrix</location>
        <location evidence="3">Basement membrane</location>
    </subcellularLocation>
</comment>
<feature type="disulfide bond" evidence="19">
    <location>
        <begin position="117"/>
        <end position="129"/>
    </location>
</feature>
<dbReference type="PROSITE" id="PS50068">
    <property type="entry name" value="LDLRA_2"/>
    <property type="match status" value="18"/>
</dbReference>
<keyword evidence="6" id="KW-0272">Extracellular matrix</keyword>
<dbReference type="InParanoid" id="A0A6L2PHD0"/>
<dbReference type="PROSITE" id="PS51115">
    <property type="entry name" value="LAMININ_IVA"/>
    <property type="match status" value="3"/>
</dbReference>
<feature type="non-terminal residue" evidence="26">
    <location>
        <position position="1"/>
    </location>
</feature>
<feature type="disulfide bond" evidence="19">
    <location>
        <begin position="446"/>
        <end position="464"/>
    </location>
</feature>
<dbReference type="InterPro" id="IPR000034">
    <property type="entry name" value="Laminin_IV"/>
</dbReference>
<dbReference type="Gene3D" id="2.170.300.10">
    <property type="entry name" value="Tie2 ligand-binding domain superfamily"/>
    <property type="match status" value="1"/>
</dbReference>
<feature type="domain" description="EGF-like" evidence="22">
    <location>
        <begin position="1269"/>
        <end position="1307"/>
    </location>
</feature>
<dbReference type="PROSITE" id="PS50026">
    <property type="entry name" value="EGF_3"/>
    <property type="match status" value="1"/>
</dbReference>
<dbReference type="InterPro" id="IPR002172">
    <property type="entry name" value="LDrepeatLR_classA_rpt"/>
</dbReference>
<feature type="disulfide bond" evidence="20">
    <location>
        <begin position="1587"/>
        <end position="1596"/>
    </location>
</feature>
<evidence type="ECO:0000256" key="4">
    <source>
        <dbReference type="ARBA" id="ARBA00022475"/>
    </source>
</evidence>
<keyword evidence="8" id="KW-0732">Signal</keyword>
<evidence type="ECO:0008006" key="28">
    <source>
        <dbReference type="Google" id="ProtNLM"/>
    </source>
</evidence>
<dbReference type="Pfam" id="PF00052">
    <property type="entry name" value="Laminin_B"/>
    <property type="match status" value="3"/>
</dbReference>